<protein>
    <submittedName>
        <fullName evidence="1">Uncharacterized protein</fullName>
    </submittedName>
</protein>
<dbReference type="AlphaFoldDB" id="A0A9P8Q4R7"/>
<name>A0A9P8Q4R7_WICPI</name>
<accession>A0A9P8Q4R7</accession>
<evidence type="ECO:0000313" key="1">
    <source>
        <dbReference type="EMBL" id="KAH3684068.1"/>
    </source>
</evidence>
<dbReference type="EMBL" id="JAEUBG010002791">
    <property type="protein sequence ID" value="KAH3684068.1"/>
    <property type="molecule type" value="Genomic_DNA"/>
</dbReference>
<evidence type="ECO:0000313" key="2">
    <source>
        <dbReference type="Proteomes" id="UP000774326"/>
    </source>
</evidence>
<comment type="caution">
    <text evidence="1">The sequence shown here is derived from an EMBL/GenBank/DDBJ whole genome shotgun (WGS) entry which is preliminary data.</text>
</comment>
<dbReference type="Proteomes" id="UP000774326">
    <property type="component" value="Unassembled WGS sequence"/>
</dbReference>
<keyword evidence="2" id="KW-1185">Reference proteome</keyword>
<gene>
    <name evidence="1" type="ORF">WICPIJ_004970</name>
</gene>
<proteinExistence type="predicted"/>
<reference evidence="1" key="2">
    <citation type="submission" date="2021-01" db="EMBL/GenBank/DDBJ databases">
        <authorList>
            <person name="Schikora-Tamarit M.A."/>
        </authorList>
    </citation>
    <scope>NUCLEOTIDE SEQUENCE</scope>
    <source>
        <strain evidence="1">CBS2887</strain>
    </source>
</reference>
<reference evidence="1" key="1">
    <citation type="journal article" date="2021" name="Open Biol.">
        <title>Shared evolutionary footprints suggest mitochondrial oxidative damage underlies multiple complex I losses in fungi.</title>
        <authorList>
            <person name="Schikora-Tamarit M.A."/>
            <person name="Marcet-Houben M."/>
            <person name="Nosek J."/>
            <person name="Gabaldon T."/>
        </authorList>
    </citation>
    <scope>NUCLEOTIDE SEQUENCE</scope>
    <source>
        <strain evidence="1">CBS2887</strain>
    </source>
</reference>
<organism evidence="1 2">
    <name type="scientific">Wickerhamomyces pijperi</name>
    <name type="common">Yeast</name>
    <name type="synonym">Pichia pijperi</name>
    <dbReference type="NCBI Taxonomy" id="599730"/>
    <lineage>
        <taxon>Eukaryota</taxon>
        <taxon>Fungi</taxon>
        <taxon>Dikarya</taxon>
        <taxon>Ascomycota</taxon>
        <taxon>Saccharomycotina</taxon>
        <taxon>Saccharomycetes</taxon>
        <taxon>Phaffomycetales</taxon>
        <taxon>Wickerhamomycetaceae</taxon>
        <taxon>Wickerhamomyces</taxon>
    </lineage>
</organism>
<sequence>MTAPGVKLDMLVPSKTATKLDVIHDIDMHVVQDHHTRLGTVPTVVDNVTKYHTSIGRGDLDSGGDLEKSMWWDVLCGWFINDFQITQSGEINV</sequence>